<evidence type="ECO:0000256" key="12">
    <source>
        <dbReference type="RuleBase" id="RU003357"/>
    </source>
</evidence>
<evidence type="ECO:0000256" key="9">
    <source>
        <dbReference type="ARBA" id="ARBA00023136"/>
    </source>
</evidence>
<evidence type="ECO:0000313" key="16">
    <source>
        <dbReference type="EMBL" id="MFC3173567.1"/>
    </source>
</evidence>
<gene>
    <name evidence="16" type="ORF">ACFOD9_04815</name>
</gene>
<keyword evidence="6" id="KW-0408">Iron</keyword>
<feature type="signal peptide" evidence="13">
    <location>
        <begin position="1"/>
        <end position="23"/>
    </location>
</feature>
<comment type="caution">
    <text evidence="16">The sequence shown here is derived from an EMBL/GenBank/DDBJ whole genome shotgun (WGS) entry which is preliminary data.</text>
</comment>
<keyword evidence="4" id="KW-0410">Iron transport</keyword>
<evidence type="ECO:0000256" key="4">
    <source>
        <dbReference type="ARBA" id="ARBA00022496"/>
    </source>
</evidence>
<evidence type="ECO:0000256" key="2">
    <source>
        <dbReference type="ARBA" id="ARBA00022448"/>
    </source>
</evidence>
<evidence type="ECO:0000256" key="13">
    <source>
        <dbReference type="SAM" id="SignalP"/>
    </source>
</evidence>
<dbReference type="Proteomes" id="UP001595604">
    <property type="component" value="Unassembled WGS sequence"/>
</dbReference>
<keyword evidence="8 12" id="KW-0798">TonB box</keyword>
<dbReference type="CDD" id="cd01347">
    <property type="entry name" value="ligand_gated_channel"/>
    <property type="match status" value="1"/>
</dbReference>
<dbReference type="InterPro" id="IPR036942">
    <property type="entry name" value="Beta-barrel_TonB_sf"/>
</dbReference>
<evidence type="ECO:0000256" key="7">
    <source>
        <dbReference type="ARBA" id="ARBA00023065"/>
    </source>
</evidence>
<dbReference type="RefSeq" id="WP_379508948.1">
    <property type="nucleotide sequence ID" value="NZ_JBHRTQ010000004.1"/>
</dbReference>
<reference evidence="17" key="1">
    <citation type="journal article" date="2019" name="Int. J. Syst. Evol. Microbiol.">
        <title>The Global Catalogue of Microorganisms (GCM) 10K type strain sequencing project: providing services to taxonomists for standard genome sequencing and annotation.</title>
        <authorList>
            <consortium name="The Broad Institute Genomics Platform"/>
            <consortium name="The Broad Institute Genome Sequencing Center for Infectious Disease"/>
            <person name="Wu L."/>
            <person name="Ma J."/>
        </authorList>
    </citation>
    <scope>NUCLEOTIDE SEQUENCE [LARGE SCALE GENOMIC DNA]</scope>
    <source>
        <strain evidence="17">KCTC 42984</strain>
    </source>
</reference>
<dbReference type="PANTHER" id="PTHR32552:SF81">
    <property type="entry name" value="TONB-DEPENDENT OUTER MEMBRANE RECEPTOR"/>
    <property type="match status" value="1"/>
</dbReference>
<protein>
    <submittedName>
        <fullName evidence="16">TonB-dependent receptor</fullName>
    </submittedName>
</protein>
<evidence type="ECO:0000256" key="11">
    <source>
        <dbReference type="PROSITE-ProRule" id="PRU01360"/>
    </source>
</evidence>
<dbReference type="PROSITE" id="PS52016">
    <property type="entry name" value="TONB_DEPENDENT_REC_3"/>
    <property type="match status" value="1"/>
</dbReference>
<comment type="similarity">
    <text evidence="11 12">Belongs to the TonB-dependent receptor family.</text>
</comment>
<keyword evidence="7" id="KW-0406">Ion transport</keyword>
<feature type="domain" description="TonB-dependent receptor-like beta-barrel" evidence="14">
    <location>
        <begin position="221"/>
        <end position="697"/>
    </location>
</feature>
<dbReference type="PANTHER" id="PTHR32552">
    <property type="entry name" value="FERRICHROME IRON RECEPTOR-RELATED"/>
    <property type="match status" value="1"/>
</dbReference>
<keyword evidence="17" id="KW-1185">Reference proteome</keyword>
<keyword evidence="10 11" id="KW-0998">Cell outer membrane</keyword>
<evidence type="ECO:0000256" key="10">
    <source>
        <dbReference type="ARBA" id="ARBA00023237"/>
    </source>
</evidence>
<dbReference type="SUPFAM" id="SSF56935">
    <property type="entry name" value="Porins"/>
    <property type="match status" value="1"/>
</dbReference>
<evidence type="ECO:0000256" key="5">
    <source>
        <dbReference type="ARBA" id="ARBA00022692"/>
    </source>
</evidence>
<evidence type="ECO:0000256" key="8">
    <source>
        <dbReference type="ARBA" id="ARBA00023077"/>
    </source>
</evidence>
<accession>A0ABV7INK8</accession>
<feature type="domain" description="TonB-dependent receptor plug" evidence="15">
    <location>
        <begin position="47"/>
        <end position="154"/>
    </location>
</feature>
<evidence type="ECO:0000259" key="15">
    <source>
        <dbReference type="Pfam" id="PF07715"/>
    </source>
</evidence>
<keyword evidence="13" id="KW-0732">Signal</keyword>
<comment type="subcellular location">
    <subcellularLocation>
        <location evidence="1 11">Cell outer membrane</location>
        <topology evidence="1 11">Multi-pass membrane protein</topology>
    </subcellularLocation>
</comment>
<evidence type="ECO:0000259" key="14">
    <source>
        <dbReference type="Pfam" id="PF00593"/>
    </source>
</evidence>
<keyword evidence="3 11" id="KW-1134">Transmembrane beta strand</keyword>
<evidence type="ECO:0000256" key="1">
    <source>
        <dbReference type="ARBA" id="ARBA00004571"/>
    </source>
</evidence>
<proteinExistence type="inferred from homology"/>
<dbReference type="InterPro" id="IPR039426">
    <property type="entry name" value="TonB-dep_rcpt-like"/>
</dbReference>
<dbReference type="EMBL" id="JBHRTQ010000004">
    <property type="protein sequence ID" value="MFC3173567.1"/>
    <property type="molecule type" value="Genomic_DNA"/>
</dbReference>
<dbReference type="Gene3D" id="2.40.170.20">
    <property type="entry name" value="TonB-dependent receptor, beta-barrel domain"/>
    <property type="match status" value="1"/>
</dbReference>
<keyword evidence="5 11" id="KW-0812">Transmembrane</keyword>
<evidence type="ECO:0000256" key="6">
    <source>
        <dbReference type="ARBA" id="ARBA00023004"/>
    </source>
</evidence>
<keyword evidence="16" id="KW-0675">Receptor</keyword>
<dbReference type="InterPro" id="IPR000531">
    <property type="entry name" value="Beta-barrel_TonB"/>
</dbReference>
<organism evidence="16 17">
    <name type="scientific">Novosphingobium bradum</name>
    <dbReference type="NCBI Taxonomy" id="1737444"/>
    <lineage>
        <taxon>Bacteria</taxon>
        <taxon>Pseudomonadati</taxon>
        <taxon>Pseudomonadota</taxon>
        <taxon>Alphaproteobacteria</taxon>
        <taxon>Sphingomonadales</taxon>
        <taxon>Sphingomonadaceae</taxon>
        <taxon>Novosphingobium</taxon>
    </lineage>
</organism>
<keyword evidence="9 11" id="KW-0472">Membrane</keyword>
<dbReference type="InterPro" id="IPR012910">
    <property type="entry name" value="Plug_dom"/>
</dbReference>
<dbReference type="Pfam" id="PF00593">
    <property type="entry name" value="TonB_dep_Rec_b-barrel"/>
    <property type="match status" value="1"/>
</dbReference>
<sequence length="741" mass="79691">MKAYFLTSAAALAVLSLPGIAHAQAADESGAAGSEIIVTANKRTERVQEVPSSIAVVNNTALERQGVTRLEDLQRAVPGLAMTSSTGQSHSTIAVRGVFSNNISAGIPAAVGVVIDDLPQPVDARGFNELVDIERIEVLRGPQSTISGRNSAAGLINIVTRGPSKTLKVDASQTVTTDQEYRTALFVSGPLGDNAGASLSGYYNDWAGNIRNLATNKKEGKQSYGVRGRLELRPAEGVTIQAMGYYQHLNEQQGTPLYQYFGAGALVSGALPPAFAFGDLTPGGIVFDRHNQLVNSTAPVFQHTNSYGGSLRATIDIGKLQLMSISGYQREDNDTVQDALGVNAFTLNFFPGWDGTQRSQGKLTVESQELRLISPASDRLSYVLGLFYSATNQDAAFQRVVFFPYNSKAFVQYKNYAAYARATFRATDQVSILGGLRYNADHGRYSQTLNGPTSANKATDEHLLGDISLQYRPVTDVMLYGRYAHGLQGMGFDLNAPVPSGTPIAPTAPGGVDSFEIGAKTQFLDRRLTLNVAAYTSVFKNYLSQKVNSQLIFELVNVGKVRARGFEIEASLKATDALSLNFSGAYTDATYRNYTGAQCFVGQTAAQGCVGGSQNLTGKRLAVSPEWQMSGGFEYVAKLPSAPFDVSFRADASYQTEVFFDSPGSPNKQDAYGIVNLSASLLDHNDHWKLTAFVNNVTDKEHTAGYADIGGVILGNVSGLQTRSLPRDFRRYGGVRLNVTF</sequence>
<dbReference type="Pfam" id="PF07715">
    <property type="entry name" value="Plug"/>
    <property type="match status" value="1"/>
</dbReference>
<evidence type="ECO:0000313" key="17">
    <source>
        <dbReference type="Proteomes" id="UP001595604"/>
    </source>
</evidence>
<keyword evidence="2 11" id="KW-0813">Transport</keyword>
<feature type="chain" id="PRO_5046319943" evidence="13">
    <location>
        <begin position="24"/>
        <end position="741"/>
    </location>
</feature>
<evidence type="ECO:0000256" key="3">
    <source>
        <dbReference type="ARBA" id="ARBA00022452"/>
    </source>
</evidence>
<name>A0ABV7INK8_9SPHN</name>